<dbReference type="InterPro" id="IPR006679">
    <property type="entry name" value="Adenine_deam"/>
</dbReference>
<dbReference type="Pfam" id="PF13382">
    <property type="entry name" value="Adenine_deam_C"/>
    <property type="match status" value="1"/>
</dbReference>
<evidence type="ECO:0000256" key="8">
    <source>
        <dbReference type="HAMAP-Rule" id="MF_01518"/>
    </source>
</evidence>
<evidence type="ECO:0000313" key="12">
    <source>
        <dbReference type="Proteomes" id="UP000033115"/>
    </source>
</evidence>
<dbReference type="STRING" id="1548.CSCA_0224"/>
<dbReference type="SUPFAM" id="SSF51338">
    <property type="entry name" value="Composite domain of metallo-dependent hydrolases"/>
    <property type="match status" value="1"/>
</dbReference>
<comment type="cofactor">
    <cofactor evidence="1 8">
        <name>Mn(2+)</name>
        <dbReference type="ChEBI" id="CHEBI:29035"/>
    </cofactor>
</comment>
<evidence type="ECO:0000256" key="4">
    <source>
        <dbReference type="ARBA" id="ARBA00022801"/>
    </source>
</evidence>
<comment type="catalytic activity">
    <reaction evidence="6 8">
        <text>adenine + H2O + H(+) = hypoxanthine + NH4(+)</text>
        <dbReference type="Rhea" id="RHEA:23688"/>
        <dbReference type="ChEBI" id="CHEBI:15377"/>
        <dbReference type="ChEBI" id="CHEBI:15378"/>
        <dbReference type="ChEBI" id="CHEBI:16708"/>
        <dbReference type="ChEBI" id="CHEBI:17368"/>
        <dbReference type="ChEBI" id="CHEBI:28938"/>
        <dbReference type="EC" id="3.5.4.2"/>
    </reaction>
</comment>
<dbReference type="PANTHER" id="PTHR11113">
    <property type="entry name" value="N-ACETYLGLUCOSAMINE-6-PHOSPHATE DEACETYLASE"/>
    <property type="match status" value="1"/>
</dbReference>
<dbReference type="InterPro" id="IPR032466">
    <property type="entry name" value="Metal_Hydrolase"/>
</dbReference>
<proteinExistence type="inferred from homology"/>
<dbReference type="KEGG" id="csq:CSCA_0224"/>
<dbReference type="FunFam" id="3.20.20.140:FF:000016">
    <property type="entry name" value="Adenine deaminase"/>
    <property type="match status" value="1"/>
</dbReference>
<evidence type="ECO:0000259" key="9">
    <source>
        <dbReference type="Pfam" id="PF01979"/>
    </source>
</evidence>
<keyword evidence="5 8" id="KW-0464">Manganese</keyword>
<dbReference type="EMBL" id="CP009933">
    <property type="protein sequence ID" value="AKA67349.1"/>
    <property type="molecule type" value="Genomic_DNA"/>
</dbReference>
<dbReference type="Proteomes" id="UP000033115">
    <property type="component" value="Chromosome"/>
</dbReference>
<dbReference type="InterPro" id="IPR006680">
    <property type="entry name" value="Amidohydro-rel"/>
</dbReference>
<evidence type="ECO:0000256" key="2">
    <source>
        <dbReference type="ARBA" id="ARBA00006773"/>
    </source>
</evidence>
<feature type="domain" description="Adenine deaminase C-terminal" evidence="10">
    <location>
        <begin position="391"/>
        <end position="560"/>
    </location>
</feature>
<reference evidence="11 12" key="1">
    <citation type="journal article" date="2015" name="J. Biotechnol.">
        <title>Complete genome sequence of a malodorant-producing acetogen, Clostridium scatologenes ATCC 25775(T).</title>
        <authorList>
            <person name="Zhu Z."/>
            <person name="Guo T."/>
            <person name="Zheng H."/>
            <person name="Song T."/>
            <person name="Ouyang P."/>
            <person name="Xie J."/>
        </authorList>
    </citation>
    <scope>NUCLEOTIDE SEQUENCE [LARGE SCALE GENOMIC DNA]</scope>
    <source>
        <strain evidence="11 12">ATCC 25775</strain>
    </source>
</reference>
<dbReference type="SUPFAM" id="SSF51556">
    <property type="entry name" value="Metallo-dependent hydrolases"/>
    <property type="match status" value="1"/>
</dbReference>
<dbReference type="CDD" id="cd01295">
    <property type="entry name" value="AdeC"/>
    <property type="match status" value="1"/>
</dbReference>
<gene>
    <name evidence="8" type="primary">ade</name>
    <name evidence="11" type="ORF">CSCA_0224</name>
</gene>
<keyword evidence="4 8" id="KW-0378">Hydrolase</keyword>
<dbReference type="GO" id="GO:0006146">
    <property type="term" value="P:adenine catabolic process"/>
    <property type="evidence" value="ECO:0007669"/>
    <property type="project" value="InterPro"/>
</dbReference>
<keyword evidence="12" id="KW-1185">Reference proteome</keyword>
<evidence type="ECO:0000256" key="6">
    <source>
        <dbReference type="ARBA" id="ARBA00047720"/>
    </source>
</evidence>
<organism evidence="11 12">
    <name type="scientific">Clostridium scatologenes</name>
    <dbReference type="NCBI Taxonomy" id="1548"/>
    <lineage>
        <taxon>Bacteria</taxon>
        <taxon>Bacillati</taxon>
        <taxon>Bacillota</taxon>
        <taxon>Clostridia</taxon>
        <taxon>Eubacteriales</taxon>
        <taxon>Clostridiaceae</taxon>
        <taxon>Clostridium</taxon>
    </lineage>
</organism>
<dbReference type="NCBIfam" id="TIGR01178">
    <property type="entry name" value="ade"/>
    <property type="match status" value="1"/>
</dbReference>
<dbReference type="InterPro" id="IPR011059">
    <property type="entry name" value="Metal-dep_hydrolase_composite"/>
</dbReference>
<name>A0A0E3JWN6_CLOSL</name>
<evidence type="ECO:0000256" key="1">
    <source>
        <dbReference type="ARBA" id="ARBA00001936"/>
    </source>
</evidence>
<protein>
    <recommendedName>
        <fullName evidence="7 8">Adenine deaminase</fullName>
        <shortName evidence="8">Adenase</shortName>
        <shortName evidence="8">Adenine aminase</shortName>
        <ecNumber evidence="3 8">3.5.4.2</ecNumber>
    </recommendedName>
</protein>
<sequence length="569" mass="62935">MNKLLDKINAAMGKIKAELVLKDAFIINVFTQTIEKKDIAICDDVIVGIGKYEGNQEINCEGLFVAPGFIDSHVHIESSMVTPEIFSDLVIKKGVTTIVADPHEIANVLGEKGIEFMLENSKKGDIDTFFMLPSCVPAVDFEDNGAVLEADNLEKFINHPKVLGLGEVMDVNAVTSGNKDMLKKILMVNNQNKSIDGHCPKIDEKELNAYLCANVTTDHECTNYEEALQKVASGMYVMLREGSAARDLKKLLPAVNDKNYSRFIFCTDDRHIEDLVDEGSIDNCIRIAIDEGMDPVKAYTIASFNAANCYGLKDRGAISPGMKADLVIFKDIKKLKIKNVIKNGKIYKDNHIYEDVFIKPSVNVDCIKEDLFHIEAKGKFVNVIKVHPGLLVTKKEKREVKVNRGLVQCVEGKGEIVNKIAVIERHKNSGKHSVGFIEGLGLKKAAIAQTIAHDSHNIIVLGDNDKDMEIAVNNIIHNNGGIAFVSQGRLLECLELPIGGLMTSQNPDLVMDKVTKLNLLAVKFGIKKEVDPFLTLAFMALPVIPDIKITSRGLFDYSKFDFIDLFTDV</sequence>
<dbReference type="Pfam" id="PF01979">
    <property type="entry name" value="Amidohydro_1"/>
    <property type="match status" value="1"/>
</dbReference>
<dbReference type="EC" id="3.5.4.2" evidence="3 8"/>
<dbReference type="GO" id="GO:0000034">
    <property type="term" value="F:adenine deaminase activity"/>
    <property type="evidence" value="ECO:0007669"/>
    <property type="project" value="UniProtKB-UniRule"/>
</dbReference>
<feature type="domain" description="Amidohydrolase-related" evidence="9">
    <location>
        <begin position="64"/>
        <end position="346"/>
    </location>
</feature>
<comment type="similarity">
    <text evidence="2 8">Belongs to the metallo-dependent hydrolases superfamily. Adenine deaminase family.</text>
</comment>
<dbReference type="PANTHER" id="PTHR11113:SF2">
    <property type="entry name" value="ADENINE DEAMINASE"/>
    <property type="match status" value="1"/>
</dbReference>
<dbReference type="HOGENOM" id="CLU_027935_0_0_9"/>
<dbReference type="InterPro" id="IPR026912">
    <property type="entry name" value="Adenine_deam_C"/>
</dbReference>
<dbReference type="Gene3D" id="3.20.20.140">
    <property type="entry name" value="Metal-dependent hydrolases"/>
    <property type="match status" value="1"/>
</dbReference>
<dbReference type="Gene3D" id="2.30.40.10">
    <property type="entry name" value="Urease, subunit C, domain 1"/>
    <property type="match status" value="1"/>
</dbReference>
<evidence type="ECO:0000256" key="7">
    <source>
        <dbReference type="ARBA" id="ARBA00069718"/>
    </source>
</evidence>
<dbReference type="RefSeq" id="WP_029163409.1">
    <property type="nucleotide sequence ID" value="NZ_CP009933.1"/>
</dbReference>
<evidence type="ECO:0000256" key="5">
    <source>
        <dbReference type="ARBA" id="ARBA00023211"/>
    </source>
</evidence>
<evidence type="ECO:0000259" key="10">
    <source>
        <dbReference type="Pfam" id="PF13382"/>
    </source>
</evidence>
<evidence type="ECO:0000256" key="3">
    <source>
        <dbReference type="ARBA" id="ARBA00012782"/>
    </source>
</evidence>
<dbReference type="AlphaFoldDB" id="A0A0E3JWN6"/>
<evidence type="ECO:0000313" key="11">
    <source>
        <dbReference type="EMBL" id="AKA67349.1"/>
    </source>
</evidence>
<dbReference type="HAMAP" id="MF_01518">
    <property type="entry name" value="Adenine_deamin"/>
    <property type="match status" value="1"/>
</dbReference>
<accession>A0A0E3JWN6</accession>